<dbReference type="PANTHER" id="PTHR47893:SF1">
    <property type="entry name" value="REGULATORY PROTEIN PCHR"/>
    <property type="match status" value="1"/>
</dbReference>
<dbReference type="Gene3D" id="1.10.10.60">
    <property type="entry name" value="Homeodomain-like"/>
    <property type="match status" value="1"/>
</dbReference>
<sequence length="366" mass="40824">MNRGLIDARGSPCAPISVRQGRFRGASCLQDVFDDLEENPDGSVVSTLLRPSSKLIGTRQQFSSDFEAGSCGVIRLSDDLFVLNTNVSFTKGALAAVTGQDFIELHFRLSGRLSLYPEIPGNETVDVDKGALLVWRQPEGMNVMERLEANEPESSMTIYLRPSALERYFGDYTATLPSAVATGLAPQGNGLFFLRMACYPKLIELVRELWSLGIETGRDLVRGEALVMMVLCEIMSMLEDAHNDSTNICRLSDIDVRCLRKAREHICSQYTPPPTIDELAKAVGLSATKLKSGFKALFGKSISQFANELRMQHALDLLRKSDNSILFVAEALGYEYQNSFTVAFRRHFKILPKDYKRDPLILSHRR</sequence>
<evidence type="ECO:0000313" key="5">
    <source>
        <dbReference type="EMBL" id="RKS91229.1"/>
    </source>
</evidence>
<dbReference type="SUPFAM" id="SSF46689">
    <property type="entry name" value="Homeodomain-like"/>
    <property type="match status" value="2"/>
</dbReference>
<keyword evidence="2" id="KW-0238">DNA-binding</keyword>
<name>A0ABX9T1D9_SPHMI</name>
<dbReference type="SMART" id="SM00342">
    <property type="entry name" value="HTH_ARAC"/>
    <property type="match status" value="1"/>
</dbReference>
<evidence type="ECO:0000256" key="2">
    <source>
        <dbReference type="ARBA" id="ARBA00023125"/>
    </source>
</evidence>
<dbReference type="PANTHER" id="PTHR47893">
    <property type="entry name" value="REGULATORY PROTEIN PCHR"/>
    <property type="match status" value="1"/>
</dbReference>
<dbReference type="PROSITE" id="PS01124">
    <property type="entry name" value="HTH_ARAC_FAMILY_2"/>
    <property type="match status" value="1"/>
</dbReference>
<dbReference type="InterPro" id="IPR053142">
    <property type="entry name" value="PchR_regulatory_protein"/>
</dbReference>
<protein>
    <submittedName>
        <fullName evidence="5">AraC family transcriptional regulator</fullName>
    </submittedName>
</protein>
<dbReference type="Proteomes" id="UP000276029">
    <property type="component" value="Unassembled WGS sequence"/>
</dbReference>
<dbReference type="RefSeq" id="WP_121049717.1">
    <property type="nucleotide sequence ID" value="NZ_AP018711.1"/>
</dbReference>
<evidence type="ECO:0000256" key="1">
    <source>
        <dbReference type="ARBA" id="ARBA00023015"/>
    </source>
</evidence>
<evidence type="ECO:0000256" key="3">
    <source>
        <dbReference type="ARBA" id="ARBA00023163"/>
    </source>
</evidence>
<gene>
    <name evidence="5" type="ORF">DFR51_0785</name>
</gene>
<keyword evidence="1" id="KW-0805">Transcription regulation</keyword>
<organism evidence="5 6">
    <name type="scientific">Sphingosinicella microcystinivorans</name>
    <dbReference type="NCBI Taxonomy" id="335406"/>
    <lineage>
        <taxon>Bacteria</taxon>
        <taxon>Pseudomonadati</taxon>
        <taxon>Pseudomonadota</taxon>
        <taxon>Alphaproteobacteria</taxon>
        <taxon>Sphingomonadales</taxon>
        <taxon>Sphingosinicellaceae</taxon>
        <taxon>Sphingosinicella</taxon>
    </lineage>
</organism>
<evidence type="ECO:0000313" key="6">
    <source>
        <dbReference type="Proteomes" id="UP000276029"/>
    </source>
</evidence>
<dbReference type="EMBL" id="RBWX01000007">
    <property type="protein sequence ID" value="RKS91229.1"/>
    <property type="molecule type" value="Genomic_DNA"/>
</dbReference>
<feature type="domain" description="HTH araC/xylS-type" evidence="4">
    <location>
        <begin position="260"/>
        <end position="358"/>
    </location>
</feature>
<dbReference type="InterPro" id="IPR018060">
    <property type="entry name" value="HTH_AraC"/>
</dbReference>
<dbReference type="InterPro" id="IPR018062">
    <property type="entry name" value="HTH_AraC-typ_CS"/>
</dbReference>
<keyword evidence="6" id="KW-1185">Reference proteome</keyword>
<reference evidence="5 6" key="1">
    <citation type="submission" date="2018-10" db="EMBL/GenBank/DDBJ databases">
        <title>Genomic Encyclopedia of Type Strains, Phase IV (KMG-IV): sequencing the most valuable type-strain genomes for metagenomic binning, comparative biology and taxonomic classification.</title>
        <authorList>
            <person name="Goeker M."/>
        </authorList>
    </citation>
    <scope>NUCLEOTIDE SEQUENCE [LARGE SCALE GENOMIC DNA]</scope>
    <source>
        <strain evidence="5 6">DSM 19791</strain>
    </source>
</reference>
<dbReference type="Pfam" id="PF12833">
    <property type="entry name" value="HTH_18"/>
    <property type="match status" value="1"/>
</dbReference>
<accession>A0ABX9T1D9</accession>
<evidence type="ECO:0000259" key="4">
    <source>
        <dbReference type="PROSITE" id="PS01124"/>
    </source>
</evidence>
<keyword evidence="3" id="KW-0804">Transcription</keyword>
<dbReference type="InterPro" id="IPR009057">
    <property type="entry name" value="Homeodomain-like_sf"/>
</dbReference>
<proteinExistence type="predicted"/>
<dbReference type="PROSITE" id="PS00041">
    <property type="entry name" value="HTH_ARAC_FAMILY_1"/>
    <property type="match status" value="1"/>
</dbReference>
<comment type="caution">
    <text evidence="5">The sequence shown here is derived from an EMBL/GenBank/DDBJ whole genome shotgun (WGS) entry which is preliminary data.</text>
</comment>